<dbReference type="Proteomes" id="UP000319771">
    <property type="component" value="Unassembled WGS sequence"/>
</dbReference>
<reference evidence="1 2" key="1">
    <citation type="journal article" date="2019" name="Nat. Microbiol.">
        <title>Mediterranean grassland soil C-N compound turnover is dependent on rainfall and depth, and is mediated by genomically divergent microorganisms.</title>
        <authorList>
            <person name="Diamond S."/>
            <person name="Andeer P.F."/>
            <person name="Li Z."/>
            <person name="Crits-Christoph A."/>
            <person name="Burstein D."/>
            <person name="Anantharaman K."/>
            <person name="Lane K.R."/>
            <person name="Thomas B.C."/>
            <person name="Pan C."/>
            <person name="Northen T.R."/>
            <person name="Banfield J.F."/>
        </authorList>
    </citation>
    <scope>NUCLEOTIDE SEQUENCE [LARGE SCALE GENOMIC DNA]</scope>
    <source>
        <strain evidence="1">WS_11</strain>
    </source>
</reference>
<proteinExistence type="predicted"/>
<evidence type="ECO:0000313" key="2">
    <source>
        <dbReference type="Proteomes" id="UP000319771"/>
    </source>
</evidence>
<dbReference type="EMBL" id="VBPB01000049">
    <property type="protein sequence ID" value="TMQ73699.1"/>
    <property type="molecule type" value="Genomic_DNA"/>
</dbReference>
<dbReference type="AlphaFoldDB" id="A0A538UD98"/>
<sequence length="217" mass="22823">MVTLGSDRDYVITPAPCYHVADVLVDSVSVGPVVRYTFHDLQTSHTIAARFAISTHMLTASAGPNGGINASGVIHCGASRTFTITPAACYQIEDVRVDGVSVGPVTRYTFTNVQADHSIHASFVSGRPAVTASGGAHGTIVPSGVTTVNCHDNLGFTITPEAGYRVANVWVDGEPMGAVTGYTLADVTANHRIWANFDRSAPAILAARIREDASLVR</sequence>
<gene>
    <name evidence="1" type="ORF">E6K81_03335</name>
</gene>
<protein>
    <submittedName>
        <fullName evidence="1">Uncharacterized protein</fullName>
    </submittedName>
</protein>
<comment type="caution">
    <text evidence="1">The sequence shown here is derived from an EMBL/GenBank/DDBJ whole genome shotgun (WGS) entry which is preliminary data.</text>
</comment>
<evidence type="ECO:0000313" key="1">
    <source>
        <dbReference type="EMBL" id="TMQ73699.1"/>
    </source>
</evidence>
<organism evidence="1 2">
    <name type="scientific">Eiseniibacteriota bacterium</name>
    <dbReference type="NCBI Taxonomy" id="2212470"/>
    <lineage>
        <taxon>Bacteria</taxon>
        <taxon>Candidatus Eiseniibacteriota</taxon>
    </lineage>
</organism>
<name>A0A538UD98_UNCEI</name>
<accession>A0A538UD98</accession>